<gene>
    <name evidence="1" type="ORF">DILT_LOCUS14621</name>
</gene>
<evidence type="ECO:0000313" key="1">
    <source>
        <dbReference type="EMBL" id="VDN25455.1"/>
    </source>
</evidence>
<name>A0A3P7M7S8_DIBLA</name>
<dbReference type="AlphaFoldDB" id="A0A3P7M7S8"/>
<accession>A0A3P7M7S8</accession>
<proteinExistence type="predicted"/>
<protein>
    <submittedName>
        <fullName evidence="1">Uncharacterized protein</fullName>
    </submittedName>
</protein>
<organism evidence="1 2">
    <name type="scientific">Dibothriocephalus latus</name>
    <name type="common">Fish tapeworm</name>
    <name type="synonym">Diphyllobothrium latum</name>
    <dbReference type="NCBI Taxonomy" id="60516"/>
    <lineage>
        <taxon>Eukaryota</taxon>
        <taxon>Metazoa</taxon>
        <taxon>Spiralia</taxon>
        <taxon>Lophotrochozoa</taxon>
        <taxon>Platyhelminthes</taxon>
        <taxon>Cestoda</taxon>
        <taxon>Eucestoda</taxon>
        <taxon>Diphyllobothriidea</taxon>
        <taxon>Diphyllobothriidae</taxon>
        <taxon>Dibothriocephalus</taxon>
    </lineage>
</organism>
<dbReference type="EMBL" id="UYRU01075113">
    <property type="protein sequence ID" value="VDN25455.1"/>
    <property type="molecule type" value="Genomic_DNA"/>
</dbReference>
<evidence type="ECO:0000313" key="2">
    <source>
        <dbReference type="Proteomes" id="UP000281553"/>
    </source>
</evidence>
<dbReference type="Proteomes" id="UP000281553">
    <property type="component" value="Unassembled WGS sequence"/>
</dbReference>
<sequence length="87" mass="9232">MIGCKSPNVLRRPSASTHSIANEATAEFGVALLRQTLCTAVMQCQYSDSIGRPLVSSLGAVIDAAVVRSLLCFEQTVSTAQMDCARL</sequence>
<keyword evidence="2" id="KW-1185">Reference proteome</keyword>
<reference evidence="1 2" key="1">
    <citation type="submission" date="2018-11" db="EMBL/GenBank/DDBJ databases">
        <authorList>
            <consortium name="Pathogen Informatics"/>
        </authorList>
    </citation>
    <scope>NUCLEOTIDE SEQUENCE [LARGE SCALE GENOMIC DNA]</scope>
</reference>